<evidence type="ECO:0000313" key="5">
    <source>
        <dbReference type="Proteomes" id="UP001500707"/>
    </source>
</evidence>
<dbReference type="PANTHER" id="PTHR43877">
    <property type="entry name" value="AMINOALKYLPHOSPHONATE N-ACETYLTRANSFERASE-RELATED-RELATED"/>
    <property type="match status" value="1"/>
</dbReference>
<dbReference type="InterPro" id="IPR000182">
    <property type="entry name" value="GNAT_dom"/>
</dbReference>
<evidence type="ECO:0000313" key="4">
    <source>
        <dbReference type="EMBL" id="GAA3597553.1"/>
    </source>
</evidence>
<reference evidence="5" key="1">
    <citation type="journal article" date="2019" name="Int. J. Syst. Evol. Microbiol.">
        <title>The Global Catalogue of Microorganisms (GCM) 10K type strain sequencing project: providing services to taxonomists for standard genome sequencing and annotation.</title>
        <authorList>
            <consortium name="The Broad Institute Genomics Platform"/>
            <consortium name="The Broad Institute Genome Sequencing Center for Infectious Disease"/>
            <person name="Wu L."/>
            <person name="Ma J."/>
        </authorList>
    </citation>
    <scope>NUCLEOTIDE SEQUENCE [LARGE SCALE GENOMIC DNA]</scope>
    <source>
        <strain evidence="5">JCM 17656</strain>
    </source>
</reference>
<name>A0ABP6Z7K0_9ACTN</name>
<protein>
    <submittedName>
        <fullName evidence="4">GNAT family N-acetyltransferase</fullName>
    </submittedName>
</protein>
<evidence type="ECO:0000256" key="1">
    <source>
        <dbReference type="ARBA" id="ARBA00022679"/>
    </source>
</evidence>
<dbReference type="Proteomes" id="UP001500707">
    <property type="component" value="Unassembled WGS sequence"/>
</dbReference>
<dbReference type="CDD" id="cd04301">
    <property type="entry name" value="NAT_SF"/>
    <property type="match status" value="1"/>
</dbReference>
<dbReference type="PROSITE" id="PS51186">
    <property type="entry name" value="GNAT"/>
    <property type="match status" value="1"/>
</dbReference>
<feature type="domain" description="N-acetyltransferase" evidence="3">
    <location>
        <begin position="1"/>
        <end position="168"/>
    </location>
</feature>
<gene>
    <name evidence="4" type="ORF">GCM10022295_92620</name>
</gene>
<dbReference type="EMBL" id="BAABCE010000048">
    <property type="protein sequence ID" value="GAA3597553.1"/>
    <property type="molecule type" value="Genomic_DNA"/>
</dbReference>
<evidence type="ECO:0000256" key="2">
    <source>
        <dbReference type="ARBA" id="ARBA00023315"/>
    </source>
</evidence>
<evidence type="ECO:0000259" key="3">
    <source>
        <dbReference type="PROSITE" id="PS51186"/>
    </source>
</evidence>
<sequence length="168" mass="18136">MQTRYARPDDAAAVAGVHVRSWQVAFSGLVPQHYLDAMTPSREEPAWKTRIAAARWPASGVLVAETEAGIIGFAGFGPSEGTPAIAEIGTLYAEPEVWGTGIGKQLMLATMATLESADYTQAVLWVLEANDRARRFYEVSGWRADGAVVEDTTGGASLRKLRYHRALG</sequence>
<keyword evidence="5" id="KW-1185">Reference proteome</keyword>
<comment type="caution">
    <text evidence="4">The sequence shown here is derived from an EMBL/GenBank/DDBJ whole genome shotgun (WGS) entry which is preliminary data.</text>
</comment>
<keyword evidence="2" id="KW-0012">Acyltransferase</keyword>
<accession>A0ABP6Z7K0</accession>
<proteinExistence type="predicted"/>
<keyword evidence="1" id="KW-0808">Transferase</keyword>
<dbReference type="InterPro" id="IPR050832">
    <property type="entry name" value="Bact_Acetyltransf"/>
</dbReference>
<dbReference type="Pfam" id="PF00583">
    <property type="entry name" value="Acetyltransf_1"/>
    <property type="match status" value="1"/>
</dbReference>
<organism evidence="4 5">
    <name type="scientific">Streptomyces osmaniensis</name>
    <dbReference type="NCBI Taxonomy" id="593134"/>
    <lineage>
        <taxon>Bacteria</taxon>
        <taxon>Bacillati</taxon>
        <taxon>Actinomycetota</taxon>
        <taxon>Actinomycetes</taxon>
        <taxon>Kitasatosporales</taxon>
        <taxon>Streptomycetaceae</taxon>
        <taxon>Streptomyces</taxon>
    </lineage>
</organism>